<proteinExistence type="predicted"/>
<dbReference type="GO" id="GO:0016787">
    <property type="term" value="F:hydrolase activity"/>
    <property type="evidence" value="ECO:0007669"/>
    <property type="project" value="UniProtKB-KW"/>
</dbReference>
<organism evidence="2 3">
    <name type="scientific">Pigmentiphaga aceris</name>
    <dbReference type="NCBI Taxonomy" id="1940612"/>
    <lineage>
        <taxon>Bacteria</taxon>
        <taxon>Pseudomonadati</taxon>
        <taxon>Pseudomonadota</taxon>
        <taxon>Betaproteobacteria</taxon>
        <taxon>Burkholderiales</taxon>
        <taxon>Alcaligenaceae</taxon>
        <taxon>Pigmentiphaga</taxon>
    </lineage>
</organism>
<name>A0A5C0B6T4_9BURK</name>
<dbReference type="Gene3D" id="3.40.50.1820">
    <property type="entry name" value="alpha/beta hydrolase"/>
    <property type="match status" value="1"/>
</dbReference>
<dbReference type="KEGG" id="pacr:FXN63_08885"/>
<dbReference type="PANTHER" id="PTHR43194:SF2">
    <property type="entry name" value="PEROXISOMAL MEMBRANE PROTEIN LPX1"/>
    <property type="match status" value="1"/>
</dbReference>
<dbReference type="PRINTS" id="PR00111">
    <property type="entry name" value="ABHYDROLASE"/>
</dbReference>
<reference evidence="2 3" key="1">
    <citation type="submission" date="2019-08" db="EMBL/GenBank/DDBJ databases">
        <title>Amphibian skin-associated Pigmentiphaga: genome sequence and occurrence across geography and hosts.</title>
        <authorList>
            <person name="Bletz M.C."/>
            <person name="Bunk B."/>
            <person name="Sproeer C."/>
            <person name="Biwer P."/>
            <person name="Reiter S."/>
            <person name="Rabemananjara F.C.E."/>
            <person name="Schulz S."/>
            <person name="Overmann J."/>
            <person name="Vences M."/>
        </authorList>
    </citation>
    <scope>NUCLEOTIDE SEQUENCE [LARGE SCALE GENOMIC DNA]</scope>
    <source>
        <strain evidence="2 3">Mada1488</strain>
    </source>
</reference>
<dbReference type="PANTHER" id="PTHR43194">
    <property type="entry name" value="HYDROLASE ALPHA/BETA FOLD FAMILY"/>
    <property type="match status" value="1"/>
</dbReference>
<accession>A0A5C0B6T4</accession>
<dbReference type="Proteomes" id="UP000325161">
    <property type="component" value="Chromosome"/>
</dbReference>
<protein>
    <submittedName>
        <fullName evidence="2">Alpha/beta hydrolase</fullName>
    </submittedName>
</protein>
<gene>
    <name evidence="2" type="ORF">FXN63_08885</name>
</gene>
<dbReference type="InterPro" id="IPR029058">
    <property type="entry name" value="AB_hydrolase_fold"/>
</dbReference>
<dbReference type="EMBL" id="CP043046">
    <property type="protein sequence ID" value="QEI09200.1"/>
    <property type="molecule type" value="Genomic_DNA"/>
</dbReference>
<dbReference type="SUPFAM" id="SSF53474">
    <property type="entry name" value="alpha/beta-Hydrolases"/>
    <property type="match status" value="1"/>
</dbReference>
<dbReference type="InterPro" id="IPR050228">
    <property type="entry name" value="Carboxylesterase_BioH"/>
</dbReference>
<keyword evidence="3" id="KW-1185">Reference proteome</keyword>
<keyword evidence="2" id="KW-0378">Hydrolase</keyword>
<dbReference type="AlphaFoldDB" id="A0A5C0B6T4"/>
<dbReference type="Pfam" id="PF12697">
    <property type="entry name" value="Abhydrolase_6"/>
    <property type="match status" value="1"/>
</dbReference>
<feature type="domain" description="AB hydrolase-1" evidence="1">
    <location>
        <begin position="34"/>
        <end position="272"/>
    </location>
</feature>
<evidence type="ECO:0000313" key="2">
    <source>
        <dbReference type="EMBL" id="QEI09200.1"/>
    </source>
</evidence>
<dbReference type="OrthoDB" id="8543939at2"/>
<evidence type="ECO:0000259" key="1">
    <source>
        <dbReference type="Pfam" id="PF12697"/>
    </source>
</evidence>
<evidence type="ECO:0000313" key="3">
    <source>
        <dbReference type="Proteomes" id="UP000325161"/>
    </source>
</evidence>
<dbReference type="InterPro" id="IPR000073">
    <property type="entry name" value="AB_hydrolase_1"/>
</dbReference>
<sequence length="301" mass="33085">MSEPRLDHVLCLSPSGLHRMAYWEWGDPANPRVLLCVHGLTRTGRDFDRVAQRLSKHYRVVCPDVVGRGASDWLQNPAGYTIAQYVADMVTLIARLQPAVLHWFGTSMGGLIGMAFSSLPRAPTSRLVLNDVGPRLDAAALQRIGTYLGQPISFDSFEAGVAYVRQVSQSFGAHDDAQWREFSQYTLREIDGSWRFHYDPEISVVFKQTTPDMVAAGEHVLWAAYDAIACPTLLVRGADSDLLSAETAREMTTRGPHASLVEFADVGHAPSFLHDAQIDLLASFLLEDGQFAASAKLADIA</sequence>